<dbReference type="EMBL" id="LN907858">
    <property type="protein sequence ID" value="CUU39295.1"/>
    <property type="molecule type" value="Genomic_DNA"/>
</dbReference>
<organism evidence="1 4">
    <name type="scientific">Helicobacter typhlonius</name>
    <dbReference type="NCBI Taxonomy" id="76936"/>
    <lineage>
        <taxon>Bacteria</taxon>
        <taxon>Pseudomonadati</taxon>
        <taxon>Campylobacterota</taxon>
        <taxon>Epsilonproteobacteria</taxon>
        <taxon>Campylobacterales</taxon>
        <taxon>Helicobacteraceae</taxon>
        <taxon>Helicobacter</taxon>
    </lineage>
</organism>
<dbReference type="EMBL" id="JRPF02000001">
    <property type="protein sequence ID" value="TLD79577.1"/>
    <property type="molecule type" value="Genomic_DNA"/>
</dbReference>
<dbReference type="Pfam" id="PF13146">
    <property type="entry name" value="TRL"/>
    <property type="match status" value="1"/>
</dbReference>
<sequence length="107" mass="10543">MKKLVLALGFGGAVALFSGCAIGSTAGLVSGVLYSDMTGPVAATSTGGDSKQGQAKCSNILGLVSVGNCSVDAAAKAGNISQIKSVDTKIWSILGLYTTSTTIVKGN</sequence>
<evidence type="ECO:0000313" key="1">
    <source>
        <dbReference type="EMBL" id="CUU39295.1"/>
    </source>
</evidence>
<reference evidence="2 3" key="1">
    <citation type="journal article" date="2014" name="Genome Announc.">
        <title>Draft genome sequences of eight enterohepatic helicobacter species isolated from both laboratory and wild rodents.</title>
        <authorList>
            <person name="Sheh A."/>
            <person name="Shen Z."/>
            <person name="Fox J.G."/>
        </authorList>
    </citation>
    <scope>NUCLEOTIDE SEQUENCE [LARGE SCALE GENOMIC DNA]</scope>
    <source>
        <strain evidence="2 3">MIT 98-6810</strain>
    </source>
</reference>
<dbReference type="Proteomes" id="UP000029925">
    <property type="component" value="Unassembled WGS sequence"/>
</dbReference>
<evidence type="ECO:0000313" key="4">
    <source>
        <dbReference type="Proteomes" id="UP000064525"/>
    </source>
</evidence>
<name>A0A0S4PSL2_9HELI</name>
<keyword evidence="3" id="KW-1185">Reference proteome</keyword>
<evidence type="ECO:0000313" key="2">
    <source>
        <dbReference type="EMBL" id="TLD79577.1"/>
    </source>
</evidence>
<dbReference type="RefSeq" id="WP_034328461.1">
    <property type="nucleotide sequence ID" value="NZ_CAJTQN010000006.1"/>
</dbReference>
<dbReference type="Proteomes" id="UP000064525">
    <property type="component" value="Chromosome I"/>
</dbReference>
<accession>A0A0S4PSL2</accession>
<dbReference type="OrthoDB" id="5520849at2"/>
<gene>
    <name evidence="1" type="ORF">BN2458_PEG0409</name>
    <name evidence="2" type="ORF">LS75_001155</name>
</gene>
<evidence type="ECO:0008006" key="5">
    <source>
        <dbReference type="Google" id="ProtNLM"/>
    </source>
</evidence>
<protein>
    <recommendedName>
        <fullName evidence="5">Protein trl</fullName>
    </recommendedName>
</protein>
<dbReference type="InterPro" id="IPR025113">
    <property type="entry name" value="TRL-like"/>
</dbReference>
<dbReference type="PATRIC" id="fig|76936.10.peg.398"/>
<dbReference type="GeneID" id="78150723"/>
<reference evidence="4" key="2">
    <citation type="submission" date="2015-11" db="EMBL/GenBank/DDBJ databases">
        <authorList>
            <person name="Anvar S.Y."/>
        </authorList>
    </citation>
    <scope>NUCLEOTIDE SEQUENCE [LARGE SCALE GENOMIC DNA]</scope>
</reference>
<reference evidence="1" key="3">
    <citation type="submission" date="2015-11" db="EMBL/GenBank/DDBJ databases">
        <authorList>
            <person name="Zhang Y."/>
            <person name="Guo Z."/>
        </authorList>
    </citation>
    <scope>NUCLEOTIDE SEQUENCE</scope>
    <source>
        <strain evidence="1">1</strain>
    </source>
</reference>
<dbReference type="KEGG" id="hty:BN2458_PEG0409"/>
<proteinExistence type="predicted"/>
<evidence type="ECO:0000313" key="3">
    <source>
        <dbReference type="Proteomes" id="UP000029925"/>
    </source>
</evidence>
<dbReference type="PROSITE" id="PS51257">
    <property type="entry name" value="PROKAR_LIPOPROTEIN"/>
    <property type="match status" value="1"/>
</dbReference>
<dbReference type="AlphaFoldDB" id="A0A0S4PSL2"/>